<feature type="domain" description="CobE/GbiG C-terminal" evidence="1">
    <location>
        <begin position="8"/>
        <end position="128"/>
    </location>
</feature>
<sequence length="134" mass="13576">MALEETMICAGFGARKGVTRDAVLAALDAALTTHDIARDRLDAVATVPRKRDEPGLTDAAKALGLPLVIADDAALQAAATHCLTRSKQARSATGLPSASEASALAVCGPAGRLLGPRITLDGVTCAIATTGRKS</sequence>
<dbReference type="RefSeq" id="WP_317562169.1">
    <property type="nucleotide sequence ID" value="NZ_JAWLIP010000009.1"/>
</dbReference>
<dbReference type="PANTHER" id="PTHR37477:SF1">
    <property type="entry name" value="COBALT-PRECORRIN-5A HYDROLASE"/>
    <property type="match status" value="1"/>
</dbReference>
<evidence type="ECO:0000313" key="3">
    <source>
        <dbReference type="Proteomes" id="UP001185659"/>
    </source>
</evidence>
<dbReference type="InterPro" id="IPR052553">
    <property type="entry name" value="CbiG_hydrolase"/>
</dbReference>
<reference evidence="2 3" key="1">
    <citation type="submission" date="2023-10" db="EMBL/GenBank/DDBJ databases">
        <authorList>
            <person name="Venkata Ramana C."/>
            <person name="Sasikala C."/>
            <person name="Dhurka M."/>
        </authorList>
    </citation>
    <scope>NUCLEOTIDE SEQUENCE [LARGE SCALE GENOMIC DNA]</scope>
    <source>
        <strain evidence="2 3">KCTC 32151</strain>
    </source>
</reference>
<protein>
    <submittedName>
        <fullName evidence="2">Cobalamin biosynthesis protein</fullName>
    </submittedName>
</protein>
<proteinExistence type="predicted"/>
<evidence type="ECO:0000313" key="2">
    <source>
        <dbReference type="EMBL" id="MDV6228204.1"/>
    </source>
</evidence>
<dbReference type="InterPro" id="IPR002750">
    <property type="entry name" value="CobE/GbiG_C"/>
</dbReference>
<dbReference type="InterPro" id="IPR036518">
    <property type="entry name" value="CobE/GbiG_C_sf"/>
</dbReference>
<gene>
    <name evidence="2" type="ORF">R2G56_18065</name>
</gene>
<dbReference type="SUPFAM" id="SSF159664">
    <property type="entry name" value="CobE/GbiG C-terminal domain-like"/>
    <property type="match status" value="1"/>
</dbReference>
<dbReference type="PANTHER" id="PTHR37477">
    <property type="entry name" value="COBALT-PRECORRIN-5A HYDROLASE"/>
    <property type="match status" value="1"/>
</dbReference>
<dbReference type="Gene3D" id="3.30.420.180">
    <property type="entry name" value="CobE/GbiG C-terminal domain"/>
    <property type="match status" value="1"/>
</dbReference>
<keyword evidence="3" id="KW-1185">Reference proteome</keyword>
<dbReference type="Pfam" id="PF01890">
    <property type="entry name" value="CbiG_C"/>
    <property type="match status" value="1"/>
</dbReference>
<dbReference type="Proteomes" id="UP001185659">
    <property type="component" value="Unassembled WGS sequence"/>
</dbReference>
<organism evidence="2 3">
    <name type="scientific">Nitratireductor aquimarinus</name>
    <dbReference type="NCBI Taxonomy" id="889300"/>
    <lineage>
        <taxon>Bacteria</taxon>
        <taxon>Pseudomonadati</taxon>
        <taxon>Pseudomonadota</taxon>
        <taxon>Alphaproteobacteria</taxon>
        <taxon>Hyphomicrobiales</taxon>
        <taxon>Phyllobacteriaceae</taxon>
        <taxon>Nitratireductor</taxon>
    </lineage>
</organism>
<comment type="caution">
    <text evidence="2">The sequence shown here is derived from an EMBL/GenBank/DDBJ whole genome shotgun (WGS) entry which is preliminary data.</text>
</comment>
<accession>A0ABU4APP4</accession>
<dbReference type="EMBL" id="JAWLIP010000009">
    <property type="protein sequence ID" value="MDV6228204.1"/>
    <property type="molecule type" value="Genomic_DNA"/>
</dbReference>
<name>A0ABU4APP4_9HYPH</name>
<evidence type="ECO:0000259" key="1">
    <source>
        <dbReference type="Pfam" id="PF01890"/>
    </source>
</evidence>